<dbReference type="GO" id="GO:0032259">
    <property type="term" value="P:methylation"/>
    <property type="evidence" value="ECO:0007669"/>
    <property type="project" value="UniProtKB-KW"/>
</dbReference>
<dbReference type="GO" id="GO:0046872">
    <property type="term" value="F:metal ion binding"/>
    <property type="evidence" value="ECO:0007669"/>
    <property type="project" value="UniProtKB-KW"/>
</dbReference>
<evidence type="ECO:0000313" key="14">
    <source>
        <dbReference type="EMBL" id="RKD33132.1"/>
    </source>
</evidence>
<gene>
    <name evidence="14" type="ORF">BET01_16120</name>
</gene>
<comment type="caution">
    <text evidence="14">The sequence shown here is derived from an EMBL/GenBank/DDBJ whole genome shotgun (WGS) entry which is preliminary data.</text>
</comment>
<dbReference type="Proteomes" id="UP000284277">
    <property type="component" value="Unassembled WGS sequence"/>
</dbReference>
<dbReference type="CDD" id="cd16841">
    <property type="entry name" value="RraA_family"/>
    <property type="match status" value="1"/>
</dbReference>
<comment type="cofactor">
    <cofactor evidence="13">
        <name>Mg(2+)</name>
        <dbReference type="ChEBI" id="CHEBI:18420"/>
    </cofactor>
</comment>
<organism evidence="14 15">
    <name type="scientific">Lacrimispora algidixylanolytica</name>
    <dbReference type="NCBI Taxonomy" id="94868"/>
    <lineage>
        <taxon>Bacteria</taxon>
        <taxon>Bacillati</taxon>
        <taxon>Bacillota</taxon>
        <taxon>Clostridia</taxon>
        <taxon>Lachnospirales</taxon>
        <taxon>Lachnospiraceae</taxon>
        <taxon>Lacrimispora</taxon>
    </lineage>
</organism>
<evidence type="ECO:0000256" key="6">
    <source>
        <dbReference type="ARBA" id="ARBA00012947"/>
    </source>
</evidence>
<feature type="binding site" evidence="13">
    <location>
        <position position="123"/>
    </location>
    <ligand>
        <name>substrate</name>
    </ligand>
</feature>
<evidence type="ECO:0000256" key="3">
    <source>
        <dbReference type="ARBA" id="ARBA00008621"/>
    </source>
</evidence>
<evidence type="ECO:0000256" key="11">
    <source>
        <dbReference type="ARBA" id="ARBA00032305"/>
    </source>
</evidence>
<comment type="catalytic activity">
    <reaction evidence="1">
        <text>4-hydroxy-4-methyl-2-oxoglutarate = 2 pyruvate</text>
        <dbReference type="Rhea" id="RHEA:22748"/>
        <dbReference type="ChEBI" id="CHEBI:15361"/>
        <dbReference type="ChEBI" id="CHEBI:58276"/>
        <dbReference type="EC" id="4.1.3.17"/>
    </reaction>
</comment>
<evidence type="ECO:0000256" key="9">
    <source>
        <dbReference type="ARBA" id="ARBA00029596"/>
    </source>
</evidence>
<evidence type="ECO:0000256" key="5">
    <source>
        <dbReference type="ARBA" id="ARBA00012213"/>
    </source>
</evidence>
<accession>A0A419T6R5</accession>
<dbReference type="Gene3D" id="3.50.30.40">
    <property type="entry name" value="Ribonuclease E inhibitor RraA/RraA-like"/>
    <property type="match status" value="1"/>
</dbReference>
<dbReference type="Pfam" id="PF03737">
    <property type="entry name" value="RraA-like"/>
    <property type="match status" value="1"/>
</dbReference>
<name>A0A419T6R5_9FIRM</name>
<evidence type="ECO:0000313" key="15">
    <source>
        <dbReference type="Proteomes" id="UP000284277"/>
    </source>
</evidence>
<keyword evidence="13" id="KW-0479">Metal-binding</keyword>
<dbReference type="InterPro" id="IPR036704">
    <property type="entry name" value="RraA/RraA-like_sf"/>
</dbReference>
<comment type="similarity">
    <text evidence="3">Belongs to the class II aldolase/RraA-like family.</text>
</comment>
<dbReference type="GO" id="GO:0008168">
    <property type="term" value="F:methyltransferase activity"/>
    <property type="evidence" value="ECO:0007669"/>
    <property type="project" value="UniProtKB-KW"/>
</dbReference>
<keyword evidence="14" id="KW-0808">Transferase</keyword>
<comment type="subunit">
    <text evidence="4">Homotrimer.</text>
</comment>
<dbReference type="GO" id="GO:0047443">
    <property type="term" value="F:4-hydroxy-4-methyl-2-oxoglutarate aldolase activity"/>
    <property type="evidence" value="ECO:0007669"/>
    <property type="project" value="UniProtKB-EC"/>
</dbReference>
<comment type="catalytic activity">
    <reaction evidence="12">
        <text>oxaloacetate + H(+) = pyruvate + CO2</text>
        <dbReference type="Rhea" id="RHEA:15641"/>
        <dbReference type="ChEBI" id="CHEBI:15361"/>
        <dbReference type="ChEBI" id="CHEBI:15378"/>
        <dbReference type="ChEBI" id="CHEBI:16452"/>
        <dbReference type="ChEBI" id="CHEBI:16526"/>
        <dbReference type="EC" id="4.1.1.112"/>
    </reaction>
</comment>
<comment type="function">
    <text evidence="8">Catalyzes the aldol cleavage of 4-hydroxy-4-methyl-2-oxoglutarate (HMG) into 2 molecules of pyruvate. Also contains a secondary oxaloacetate (OAA) decarboxylase activity due to the common pyruvate enolate transition state formed following C-C bond cleavage in the retro-aldol and decarboxylation reactions.</text>
</comment>
<evidence type="ECO:0000256" key="4">
    <source>
        <dbReference type="ARBA" id="ARBA00011233"/>
    </source>
</evidence>
<feature type="binding site" evidence="13">
    <location>
        <position position="122"/>
    </location>
    <ligand>
        <name>substrate</name>
    </ligand>
</feature>
<feature type="binding site" evidence="13">
    <location>
        <begin position="100"/>
        <end position="103"/>
    </location>
    <ligand>
        <name>substrate</name>
    </ligand>
</feature>
<proteinExistence type="inferred from homology"/>
<dbReference type="EMBL" id="MCIA01000008">
    <property type="protein sequence ID" value="RKD33132.1"/>
    <property type="molecule type" value="Genomic_DNA"/>
</dbReference>
<evidence type="ECO:0000256" key="7">
    <source>
        <dbReference type="ARBA" id="ARBA00016549"/>
    </source>
</evidence>
<protein>
    <recommendedName>
        <fullName evidence="7">Putative 4-hydroxy-4-methyl-2-oxoglutarate aldolase</fullName>
        <ecNumber evidence="6">4.1.1.112</ecNumber>
        <ecNumber evidence="5">4.1.3.17</ecNumber>
    </recommendedName>
    <alternativeName>
        <fullName evidence="11">Oxaloacetate decarboxylase</fullName>
    </alternativeName>
    <alternativeName>
        <fullName evidence="9">Regulator of ribonuclease activity homolog</fullName>
    </alternativeName>
    <alternativeName>
        <fullName evidence="10">RraA-like protein</fullName>
    </alternativeName>
</protein>
<evidence type="ECO:0000256" key="12">
    <source>
        <dbReference type="ARBA" id="ARBA00047973"/>
    </source>
</evidence>
<evidence type="ECO:0000256" key="1">
    <source>
        <dbReference type="ARBA" id="ARBA00001342"/>
    </source>
</evidence>
<evidence type="ECO:0000256" key="13">
    <source>
        <dbReference type="PIRSR" id="PIRSR605493-1"/>
    </source>
</evidence>
<dbReference type="GO" id="GO:0008948">
    <property type="term" value="F:oxaloacetate decarboxylase activity"/>
    <property type="evidence" value="ECO:0007669"/>
    <property type="project" value="UniProtKB-EC"/>
</dbReference>
<dbReference type="SUPFAM" id="SSF89562">
    <property type="entry name" value="RraA-like"/>
    <property type="match status" value="1"/>
</dbReference>
<dbReference type="OrthoDB" id="9784786at2"/>
<dbReference type="PANTHER" id="PTHR33254:SF4">
    <property type="entry name" value="4-HYDROXY-4-METHYL-2-OXOGLUTARATE ALDOLASE 3-RELATED"/>
    <property type="match status" value="1"/>
</dbReference>
<sequence>MINNCAELIEKKYLDRAGNLGVALLCDGVKKSGLDIPNCGCMDAGIMPVDRGMTMVGTALTVETREGDNFPIHLASYSTPSEGYIMVIDGKGYSHKAYFGDLIMGACQAVGFQGMVIDGYTRDRDGNIELGFPVYSRGFMPNGPIKKEEGNVNTEITCGGIRVCPGDLVVGDSDGVCVIPCAYIEQILDMAEEKMAYELERRRTIDAYKKAKQNGTELPQLAPQWVLDMIGKNIV</sequence>
<keyword evidence="13" id="KW-0460">Magnesium</keyword>
<dbReference type="PANTHER" id="PTHR33254">
    <property type="entry name" value="4-HYDROXY-4-METHYL-2-OXOGLUTARATE ALDOLASE 3-RELATED"/>
    <property type="match status" value="1"/>
</dbReference>
<reference evidence="14 15" key="1">
    <citation type="submission" date="2016-08" db="EMBL/GenBank/DDBJ databases">
        <title>A new outlook on sporulation: Clostridium algidixylanolyticum.</title>
        <authorList>
            <person name="Poppleton D.I."/>
            <person name="Gribaldo S."/>
        </authorList>
    </citation>
    <scope>NUCLEOTIDE SEQUENCE [LARGE SCALE GENOMIC DNA]</scope>
    <source>
        <strain evidence="14 15">SPL73</strain>
    </source>
</reference>
<keyword evidence="14" id="KW-0489">Methyltransferase</keyword>
<dbReference type="EC" id="4.1.3.17" evidence="5"/>
<dbReference type="RefSeq" id="WP_120196146.1">
    <property type="nucleotide sequence ID" value="NZ_MCIA01000008.1"/>
</dbReference>
<comment type="cofactor">
    <cofactor evidence="2">
        <name>a divalent metal cation</name>
        <dbReference type="ChEBI" id="CHEBI:60240"/>
    </cofactor>
</comment>
<evidence type="ECO:0000256" key="2">
    <source>
        <dbReference type="ARBA" id="ARBA00001968"/>
    </source>
</evidence>
<dbReference type="EC" id="4.1.1.112" evidence="6"/>
<evidence type="ECO:0000256" key="8">
    <source>
        <dbReference type="ARBA" id="ARBA00025046"/>
    </source>
</evidence>
<evidence type="ECO:0000256" key="10">
    <source>
        <dbReference type="ARBA" id="ARBA00030169"/>
    </source>
</evidence>
<dbReference type="InterPro" id="IPR005493">
    <property type="entry name" value="RraA/RraA-like"/>
</dbReference>
<keyword evidence="15" id="KW-1185">Reference proteome</keyword>
<dbReference type="AlphaFoldDB" id="A0A419T6R5"/>